<accession>A0A803N474</accession>
<dbReference type="PANTHER" id="PTHR45629:SF7">
    <property type="entry name" value="DNA EXCISION REPAIR PROTEIN ERCC-6-RELATED"/>
    <property type="match status" value="1"/>
</dbReference>
<dbReference type="GO" id="GO:0007131">
    <property type="term" value="P:reciprocal meiotic recombination"/>
    <property type="evidence" value="ECO:0007669"/>
    <property type="project" value="TreeGrafter"/>
</dbReference>
<dbReference type="InterPro" id="IPR049730">
    <property type="entry name" value="SNF2/RAD54-like_C"/>
</dbReference>
<evidence type="ECO:0000256" key="1">
    <source>
        <dbReference type="ARBA" id="ARBA00022801"/>
    </source>
</evidence>
<evidence type="ECO:0000313" key="3">
    <source>
        <dbReference type="EnsemblPlants" id="AUR62040145-RA:cds"/>
    </source>
</evidence>
<dbReference type="GO" id="GO:0016787">
    <property type="term" value="F:hydrolase activity"/>
    <property type="evidence" value="ECO:0007669"/>
    <property type="project" value="UniProtKB-KW"/>
</dbReference>
<reference evidence="3" key="1">
    <citation type="journal article" date="2017" name="Nature">
        <title>The genome of Chenopodium quinoa.</title>
        <authorList>
            <person name="Jarvis D.E."/>
            <person name="Ho Y.S."/>
            <person name="Lightfoot D.J."/>
            <person name="Schmoeckel S.M."/>
            <person name="Li B."/>
            <person name="Borm T.J.A."/>
            <person name="Ohyanagi H."/>
            <person name="Mineta K."/>
            <person name="Michell C.T."/>
            <person name="Saber N."/>
            <person name="Kharbatia N.M."/>
            <person name="Rupper R.R."/>
            <person name="Sharp A.R."/>
            <person name="Dally N."/>
            <person name="Boughton B.A."/>
            <person name="Woo Y.H."/>
            <person name="Gao G."/>
            <person name="Schijlen E.G.W.M."/>
            <person name="Guo X."/>
            <person name="Momin A.A."/>
            <person name="Negrao S."/>
            <person name="Al-Babili S."/>
            <person name="Gehring C."/>
            <person name="Roessner U."/>
            <person name="Jung C."/>
            <person name="Murphy K."/>
            <person name="Arold S.T."/>
            <person name="Gojobori T."/>
            <person name="van der Linden C.G."/>
            <person name="van Loo E.N."/>
            <person name="Jellen E.N."/>
            <person name="Maughan P.J."/>
            <person name="Tester M."/>
        </authorList>
    </citation>
    <scope>NUCLEOTIDE SEQUENCE [LARGE SCALE GENOMIC DNA]</scope>
    <source>
        <strain evidence="3">cv. PI 614886</strain>
    </source>
</reference>
<dbReference type="Gramene" id="AUR62040145-RA">
    <property type="protein sequence ID" value="AUR62040145-RA:cds"/>
    <property type="gene ID" value="AUR62040145"/>
</dbReference>
<dbReference type="InterPro" id="IPR027417">
    <property type="entry name" value="P-loop_NTPase"/>
</dbReference>
<dbReference type="AlphaFoldDB" id="A0A803N474"/>
<feature type="domain" description="Helicase C-terminal" evidence="2">
    <location>
        <begin position="53"/>
        <end position="126"/>
    </location>
</feature>
<proteinExistence type="predicted"/>
<dbReference type="SMART" id="SM00490">
    <property type="entry name" value="HELICc"/>
    <property type="match status" value="1"/>
</dbReference>
<evidence type="ECO:0000313" key="4">
    <source>
        <dbReference type="Proteomes" id="UP000596660"/>
    </source>
</evidence>
<dbReference type="Gene3D" id="3.40.50.300">
    <property type="entry name" value="P-loop containing nucleotide triphosphate hydrolases"/>
    <property type="match status" value="1"/>
</dbReference>
<dbReference type="GO" id="GO:0045003">
    <property type="term" value="P:double-strand break repair via synthesis-dependent strand annealing"/>
    <property type="evidence" value="ECO:0007669"/>
    <property type="project" value="TreeGrafter"/>
</dbReference>
<dbReference type="CDD" id="cd18793">
    <property type="entry name" value="SF2_C_SNF"/>
    <property type="match status" value="1"/>
</dbReference>
<name>A0A803N474_CHEQI</name>
<dbReference type="Proteomes" id="UP000596660">
    <property type="component" value="Unplaced"/>
</dbReference>
<dbReference type="GO" id="GO:0005634">
    <property type="term" value="C:nucleus"/>
    <property type="evidence" value="ECO:0007669"/>
    <property type="project" value="TreeGrafter"/>
</dbReference>
<dbReference type="InterPro" id="IPR050496">
    <property type="entry name" value="SNF2_RAD54_helicase_repair"/>
</dbReference>
<dbReference type="Pfam" id="PF00271">
    <property type="entry name" value="Helicase_C"/>
    <property type="match status" value="1"/>
</dbReference>
<keyword evidence="4" id="KW-1185">Reference proteome</keyword>
<reference evidence="3" key="2">
    <citation type="submission" date="2021-03" db="UniProtKB">
        <authorList>
            <consortium name="EnsemblPlants"/>
        </authorList>
    </citation>
    <scope>IDENTIFICATION</scope>
</reference>
<evidence type="ECO:0000259" key="2">
    <source>
        <dbReference type="SMART" id="SM00490"/>
    </source>
</evidence>
<dbReference type="GO" id="GO:0015616">
    <property type="term" value="F:DNA translocase activity"/>
    <property type="evidence" value="ECO:0007669"/>
    <property type="project" value="TreeGrafter"/>
</dbReference>
<dbReference type="InterPro" id="IPR001650">
    <property type="entry name" value="Helicase_C-like"/>
</dbReference>
<keyword evidence="1" id="KW-0378">Hydrolase</keyword>
<dbReference type="SUPFAM" id="SSF52540">
    <property type="entry name" value="P-loop containing nucleoside triphosphate hydrolases"/>
    <property type="match status" value="1"/>
</dbReference>
<sequence length="264" mass="29789">MKLLRIQLFRNCVVTPLVKVEDSRTLFVAYDMDLSFLAGPANRGMFGFSLTLDLFSQLCRERRYPYSRLDGTSISKRHKLVNCFNDFSKAGGCGLNLIGGNPLVLFDPDWNPTNDKQAAARVWRDGQKKRVHVYIFLSSGTIEEKVYQRQISKEELHKVIQKEQGGCDRLMGKHVLKMKSCQKYIDGKTIKKKIIVLGKILNVIVVPENAKAVNNLKSSLNAKGAAHLPSLPERAASITSTLSRNFPPFDLNPMDNQMTQMGWL</sequence>
<dbReference type="EnsemblPlants" id="AUR62040145-RA">
    <property type="protein sequence ID" value="AUR62040145-RA:cds"/>
    <property type="gene ID" value="AUR62040145"/>
</dbReference>
<dbReference type="Gene3D" id="1.20.120.850">
    <property type="entry name" value="SWI2/SNF2 ATPases, N-terminal domain"/>
    <property type="match status" value="1"/>
</dbReference>
<organism evidence="3 4">
    <name type="scientific">Chenopodium quinoa</name>
    <name type="common">Quinoa</name>
    <dbReference type="NCBI Taxonomy" id="63459"/>
    <lineage>
        <taxon>Eukaryota</taxon>
        <taxon>Viridiplantae</taxon>
        <taxon>Streptophyta</taxon>
        <taxon>Embryophyta</taxon>
        <taxon>Tracheophyta</taxon>
        <taxon>Spermatophyta</taxon>
        <taxon>Magnoliopsida</taxon>
        <taxon>eudicotyledons</taxon>
        <taxon>Gunneridae</taxon>
        <taxon>Pentapetalae</taxon>
        <taxon>Caryophyllales</taxon>
        <taxon>Chenopodiaceae</taxon>
        <taxon>Chenopodioideae</taxon>
        <taxon>Atripliceae</taxon>
        <taxon>Chenopodium</taxon>
    </lineage>
</organism>
<protein>
    <recommendedName>
        <fullName evidence="2">Helicase C-terminal domain-containing protein</fullName>
    </recommendedName>
</protein>
<dbReference type="PANTHER" id="PTHR45629">
    <property type="entry name" value="SNF2/RAD54 FAMILY MEMBER"/>
    <property type="match status" value="1"/>
</dbReference>